<gene>
    <name evidence="2" type="ORF">PTSG_12908</name>
</gene>
<evidence type="ECO:0000313" key="2">
    <source>
        <dbReference type="EMBL" id="EGD79266.1"/>
    </source>
</evidence>
<dbReference type="GeneID" id="16069579"/>
<dbReference type="GO" id="GO:0004843">
    <property type="term" value="F:cysteine-type deubiquitinase activity"/>
    <property type="evidence" value="ECO:0007669"/>
    <property type="project" value="InterPro"/>
</dbReference>
<dbReference type="InterPro" id="IPR028889">
    <property type="entry name" value="USP"/>
</dbReference>
<evidence type="ECO:0000313" key="3">
    <source>
        <dbReference type="Proteomes" id="UP000007799"/>
    </source>
</evidence>
<dbReference type="OrthoDB" id="265776at2759"/>
<dbReference type="STRING" id="946362.F2UNR1"/>
<dbReference type="GO" id="GO:0016579">
    <property type="term" value="P:protein deubiquitination"/>
    <property type="evidence" value="ECO:0007669"/>
    <property type="project" value="InterPro"/>
</dbReference>
<dbReference type="InParanoid" id="F2UNR1"/>
<name>F2UNR1_SALR5</name>
<protein>
    <recommendedName>
        <fullName evidence="1">USP domain-containing protein</fullName>
    </recommendedName>
</protein>
<dbReference type="InterPro" id="IPR038765">
    <property type="entry name" value="Papain-like_cys_pep_sf"/>
</dbReference>
<dbReference type="eggNOG" id="KOG1868">
    <property type="taxonomic scope" value="Eukaryota"/>
</dbReference>
<reference evidence="2" key="1">
    <citation type="submission" date="2009-08" db="EMBL/GenBank/DDBJ databases">
        <title>Annotation of Salpingoeca rosetta.</title>
        <authorList>
            <consortium name="The Broad Institute Genome Sequencing Platform"/>
            <person name="Russ C."/>
            <person name="Cuomo C."/>
            <person name="Burger G."/>
            <person name="Gray M.W."/>
            <person name="Holland P.W.H."/>
            <person name="King N."/>
            <person name="Lang F.B.F."/>
            <person name="Roger A.J."/>
            <person name="Ruiz-Trillo I."/>
            <person name="Young S.K."/>
            <person name="Zeng Q."/>
            <person name="Gargeya S."/>
            <person name="Alvarado L."/>
            <person name="Berlin A."/>
            <person name="Chapman S.B."/>
            <person name="Chen Z."/>
            <person name="Freedman E."/>
            <person name="Gellesch M."/>
            <person name="Goldberg J."/>
            <person name="Griggs A."/>
            <person name="Gujja S."/>
            <person name="Heilman E."/>
            <person name="Heiman D."/>
            <person name="Howarth C."/>
            <person name="Mehta T."/>
            <person name="Neiman D."/>
            <person name="Pearson M."/>
            <person name="Roberts A."/>
            <person name="Saif S."/>
            <person name="Shea T."/>
            <person name="Shenoy N."/>
            <person name="Sisk P."/>
            <person name="Stolte C."/>
            <person name="Sykes S."/>
            <person name="White J."/>
            <person name="Yandava C."/>
            <person name="Haas B."/>
            <person name="Nusbaum C."/>
            <person name="Birren B."/>
        </authorList>
    </citation>
    <scope>NUCLEOTIDE SEQUENCE [LARGE SCALE GENOMIC DNA]</scope>
    <source>
        <strain evidence="2">ATCC 50818</strain>
    </source>
</reference>
<dbReference type="PROSITE" id="PS50235">
    <property type="entry name" value="USP_3"/>
    <property type="match status" value="1"/>
</dbReference>
<organism evidence="3">
    <name type="scientific">Salpingoeca rosetta (strain ATCC 50818 / BSB-021)</name>
    <dbReference type="NCBI Taxonomy" id="946362"/>
    <lineage>
        <taxon>Eukaryota</taxon>
        <taxon>Choanoflagellata</taxon>
        <taxon>Craspedida</taxon>
        <taxon>Salpingoecidae</taxon>
        <taxon>Salpingoeca</taxon>
    </lineage>
</organism>
<dbReference type="AlphaFoldDB" id="F2UNR1"/>
<dbReference type="Proteomes" id="UP000007799">
    <property type="component" value="Unassembled WGS sequence"/>
</dbReference>
<dbReference type="EMBL" id="GL832985">
    <property type="protein sequence ID" value="EGD79266.1"/>
    <property type="molecule type" value="Genomic_DNA"/>
</dbReference>
<evidence type="ECO:0000259" key="1">
    <source>
        <dbReference type="PROSITE" id="PS50235"/>
    </source>
</evidence>
<dbReference type="InterPro" id="IPR018200">
    <property type="entry name" value="USP_CS"/>
</dbReference>
<dbReference type="PANTHER" id="PTHR21646">
    <property type="entry name" value="UBIQUITIN CARBOXYL-TERMINAL HYDROLASE"/>
    <property type="match status" value="1"/>
</dbReference>
<proteinExistence type="predicted"/>
<accession>F2UNR1</accession>
<sequence>MTCCAYKFIHDFLLALLGDLHEQLRQPFAESPTVIDLSTAADESARDEALEQFISRGTSTITDLFQGQLRSVLKCSVCHYESSKYETFRCLSLPVPQAGSHALLHCFDLFSRPENLTGDMRWKCPQCKTHRDAEKCTGIWRLPRYLIVHLMRFTFDKAGMHKTKTMGFGDCGRRPGEQRQYRLCAVANHYGSTANGHYTAIANHKGR</sequence>
<dbReference type="KEGG" id="sre:PTSG_12908"/>
<dbReference type="RefSeq" id="XP_004989037.1">
    <property type="nucleotide sequence ID" value="XM_004988980.1"/>
</dbReference>
<dbReference type="SUPFAM" id="SSF54001">
    <property type="entry name" value="Cysteine proteinases"/>
    <property type="match status" value="1"/>
</dbReference>
<dbReference type="InterPro" id="IPR001394">
    <property type="entry name" value="Peptidase_C19_UCH"/>
</dbReference>
<dbReference type="Pfam" id="PF00443">
    <property type="entry name" value="UCH"/>
    <property type="match status" value="1"/>
</dbReference>
<dbReference type="OMA" id="WCERELP"/>
<dbReference type="PROSITE" id="PS00973">
    <property type="entry name" value="USP_2"/>
    <property type="match status" value="1"/>
</dbReference>
<keyword evidence="3" id="KW-1185">Reference proteome</keyword>
<dbReference type="InterPro" id="IPR050185">
    <property type="entry name" value="Ub_carboxyl-term_hydrolase"/>
</dbReference>
<dbReference type="Gene3D" id="3.90.70.10">
    <property type="entry name" value="Cysteine proteinases"/>
    <property type="match status" value="1"/>
</dbReference>
<feature type="domain" description="USP" evidence="1">
    <location>
        <begin position="1"/>
        <end position="207"/>
    </location>
</feature>